<dbReference type="GO" id="GO:0061635">
    <property type="term" value="P:regulation of protein complex stability"/>
    <property type="evidence" value="ECO:0007669"/>
    <property type="project" value="EnsemblFungi"/>
</dbReference>
<dbReference type="Pfam" id="PF25875">
    <property type="entry name" value="WHD_Rad26_CSB"/>
    <property type="match status" value="1"/>
</dbReference>
<dbReference type="GO" id="GO:0016787">
    <property type="term" value="F:hydrolase activity"/>
    <property type="evidence" value="ECO:0007669"/>
    <property type="project" value="UniProtKB-KW"/>
</dbReference>
<keyword evidence="8" id="KW-0238">DNA-binding</keyword>
<feature type="domain" description="Helicase C-terminal" evidence="14">
    <location>
        <begin position="656"/>
        <end position="826"/>
    </location>
</feature>
<dbReference type="PANTHER" id="PTHR45629">
    <property type="entry name" value="SNF2/RAD54 FAMILY MEMBER"/>
    <property type="match status" value="1"/>
</dbReference>
<evidence type="ECO:0000256" key="8">
    <source>
        <dbReference type="ARBA" id="ARBA00023125"/>
    </source>
</evidence>
<evidence type="ECO:0000256" key="12">
    <source>
        <dbReference type="SAM" id="MobiDB-lite"/>
    </source>
</evidence>
<accession>C4R198</accession>
<dbReference type="GO" id="GO:0000785">
    <property type="term" value="C:chromatin"/>
    <property type="evidence" value="ECO:0007669"/>
    <property type="project" value="EnsemblFungi"/>
</dbReference>
<evidence type="ECO:0000259" key="13">
    <source>
        <dbReference type="PROSITE" id="PS51192"/>
    </source>
</evidence>
<dbReference type="PROSITE" id="PS51192">
    <property type="entry name" value="HELICASE_ATP_BIND_1"/>
    <property type="match status" value="1"/>
</dbReference>
<comment type="similarity">
    <text evidence="2">Belongs to the SNF2/RAD54 helicase family.</text>
</comment>
<evidence type="ECO:0000256" key="5">
    <source>
        <dbReference type="ARBA" id="ARBA00022801"/>
    </source>
</evidence>
<keyword evidence="7" id="KW-0067">ATP-binding</keyword>
<organism evidence="15 16">
    <name type="scientific">Komagataella phaffii (strain GS115 / ATCC 20864)</name>
    <name type="common">Yeast</name>
    <name type="synonym">Pichia pastoris</name>
    <dbReference type="NCBI Taxonomy" id="644223"/>
    <lineage>
        <taxon>Eukaryota</taxon>
        <taxon>Fungi</taxon>
        <taxon>Dikarya</taxon>
        <taxon>Ascomycota</taxon>
        <taxon>Saccharomycotina</taxon>
        <taxon>Pichiomycetes</taxon>
        <taxon>Pichiales</taxon>
        <taxon>Pichiaceae</taxon>
        <taxon>Komagataella</taxon>
    </lineage>
</organism>
<dbReference type="SMART" id="SM00490">
    <property type="entry name" value="HELICc"/>
    <property type="match status" value="1"/>
</dbReference>
<dbReference type="GeneID" id="8198941"/>
<dbReference type="GO" id="GO:0006283">
    <property type="term" value="P:transcription-coupled nucleotide-excision repair"/>
    <property type="evidence" value="ECO:0007669"/>
    <property type="project" value="EnsemblFungi"/>
</dbReference>
<keyword evidence="9" id="KW-0234">DNA repair</keyword>
<dbReference type="PANTHER" id="PTHR45629:SF7">
    <property type="entry name" value="DNA EXCISION REPAIR PROTEIN ERCC-6-RELATED"/>
    <property type="match status" value="1"/>
</dbReference>
<proteinExistence type="evidence at protein level"/>
<evidence type="ECO:0000259" key="14">
    <source>
        <dbReference type="PROSITE" id="PS51194"/>
    </source>
</evidence>
<dbReference type="InterPro" id="IPR027417">
    <property type="entry name" value="P-loop_NTPase"/>
</dbReference>
<keyword evidence="3" id="KW-0547">Nucleotide-binding</keyword>
<dbReference type="InterPro" id="IPR058951">
    <property type="entry name" value="WHD_Rad26_CSB-like"/>
</dbReference>
<dbReference type="PDB" id="8HE5">
    <property type="method" value="EM"/>
    <property type="resolution" value="6.95 A"/>
    <property type="chains" value="O=1-1088"/>
</dbReference>
<dbReference type="Gene3D" id="3.40.50.300">
    <property type="entry name" value="P-loop containing nucleotide triphosphate hydrolases"/>
    <property type="match status" value="1"/>
</dbReference>
<keyword evidence="11" id="KW-0175">Coiled coil</keyword>
<dbReference type="Pfam" id="PF00176">
    <property type="entry name" value="SNF2-rel_dom"/>
    <property type="match status" value="1"/>
</dbReference>
<keyword evidence="6" id="KW-0347">Helicase</keyword>
<dbReference type="EMBL" id="FN392320">
    <property type="protein sequence ID" value="CAY69272.1"/>
    <property type="molecule type" value="Genomic_DNA"/>
</dbReference>
<dbReference type="PROSITE" id="PS51194">
    <property type="entry name" value="HELICASE_CTER"/>
    <property type="match status" value="1"/>
</dbReference>
<dbReference type="GO" id="GO:0008094">
    <property type="term" value="F:ATP-dependent activity, acting on DNA"/>
    <property type="evidence" value="ECO:0007669"/>
    <property type="project" value="EnsemblFungi"/>
</dbReference>
<dbReference type="GO" id="GO:0005634">
    <property type="term" value="C:nucleus"/>
    <property type="evidence" value="ECO:0007669"/>
    <property type="project" value="TreeGrafter"/>
</dbReference>
<reference evidence="17" key="2">
    <citation type="journal article" date="2023" name="J. Mol. Biol.">
        <title>Structural Basis of Damaged Nucleotide Recognition by Transcribing RNA Polymerase II in the Nucleosome.</title>
        <authorList>
            <person name="Osumi K."/>
            <person name="Kujirai T."/>
            <person name="Ehara H."/>
            <person name="Ogasawara M."/>
            <person name="Kinoshita C."/>
            <person name="Saotome M."/>
            <person name="Kagawa W."/>
            <person name="Sekine S.I."/>
            <person name="Takizawa Y."/>
            <person name="Kurumizaka H."/>
        </authorList>
    </citation>
    <scope>STRUCTURE BY ELECTRON MICROSCOPY (6.95 ANGSTROMS)</scope>
</reference>
<feature type="domain" description="Helicase ATP-binding" evidence="13">
    <location>
        <begin position="316"/>
        <end position="516"/>
    </location>
</feature>
<evidence type="ECO:0000256" key="3">
    <source>
        <dbReference type="ARBA" id="ARBA00022741"/>
    </source>
</evidence>
<dbReference type="AlphaFoldDB" id="C4R198"/>
<feature type="compositionally biased region" description="Basic and acidic residues" evidence="12">
    <location>
        <begin position="864"/>
        <end position="875"/>
    </location>
</feature>
<dbReference type="STRING" id="644223.C4R198"/>
<keyword evidence="16" id="KW-1185">Reference proteome</keyword>
<dbReference type="InterPro" id="IPR000330">
    <property type="entry name" value="SNF2_N"/>
</dbReference>
<evidence type="ECO:0000256" key="4">
    <source>
        <dbReference type="ARBA" id="ARBA00022763"/>
    </source>
</evidence>
<feature type="region of interest" description="Disordered" evidence="12">
    <location>
        <begin position="833"/>
        <end position="875"/>
    </location>
</feature>
<dbReference type="SMR" id="C4R198"/>
<dbReference type="KEGG" id="ppa:PAS_chr2-1_0629"/>
<feature type="region of interest" description="Disordered" evidence="12">
    <location>
        <begin position="218"/>
        <end position="246"/>
    </location>
</feature>
<dbReference type="FunFam" id="3.40.50.10810:FF:000039">
    <property type="entry name" value="DNA repair protein Rhp26/Rad26"/>
    <property type="match status" value="1"/>
</dbReference>
<dbReference type="InterPro" id="IPR014001">
    <property type="entry name" value="Helicase_ATP-bd"/>
</dbReference>
<dbReference type="Pfam" id="PF00271">
    <property type="entry name" value="Helicase_C"/>
    <property type="match status" value="1"/>
</dbReference>
<dbReference type="GO" id="GO:0006357">
    <property type="term" value="P:regulation of transcription by RNA polymerase II"/>
    <property type="evidence" value="ECO:0007669"/>
    <property type="project" value="EnsemblFungi"/>
</dbReference>
<keyword evidence="5" id="KW-0378">Hydrolase</keyword>
<dbReference type="SUPFAM" id="SSF52540">
    <property type="entry name" value="P-loop containing nucleoside triphosphate hydrolases"/>
    <property type="match status" value="2"/>
</dbReference>
<sequence length="1088" mass="124772">MNEEPDDLTSLGVELVGQDTLEHQIASMADTAMLERDKELELKRLEKTKSQIQKWQSKQRSLESKINSRNTKISERERFRKELKDIEENELKVLRDDLKEINTRLQETMKASSLKAKETLDEVEQLPNETKKDFLIRTGKITAFGSVNAFTQDNPEAPVEKSHQSLIAPGIDDDDDYVYPGEIEEIEEIETENESDDQAAIISSKKRKRARSIEHDDVYVNSDSTEDEYDTQTTRQSKDEIHNIDDGDDAFYNARLNAWVTKRSQKREVDANPDEEEWFKPHPTKQDAILDDDYRLPGDVYPALFDYQKTCVQWLWELYLQKVGGILGDEMGLGKTVQIISFIAGLHYTKKLNKPVIVVCPATVLRQWCNEFHRWWPPLRVVILHAIGTGLSGSRTSLQNEASIEKLLEEEEYGSTKSLASLKAESRVKELIDSVFTRGHVIITTYVGLRIYSKHLLKRDWGYAILDEGHKIRNPNSDISLTCKQLRTPNRVILSGTPIQNNLTELWSLFDFIFPGRLGTLPVFQNQFAIPINVGGYANATNLQVQVGYKCAVTLKDLISPYLLRRVKADVAKDLPKKSEMVLFCKLTAPQHALYEKFLRSDELSRILQGKRQVLYGIDILRKICNHPDLVDVHAKRRSKKDPTYGSASKSGKMQVVKKLLELWKSQGHKTLLFTQTRQMLDILESFLERLNAKGAEEEDFVPFKFLRMDGTTSIGVRQSLVDVFNNDPSYNVFLLTTRVGGLGVNLTGANRVIIYDPDWNPSTDVQARERAWRLGQKKDVTIYRLMIAGSIEEKIYHRQIFKQFLTNKILKDPKQRRFFKMNELQDLFTLGDPDEKGTETGDMFNGMEYNFKGTKPRHSQKLSNRERSEEPQDDLVKLAQINGVSGLQEFDGSKDEQMDSTSRQEEELMSGLFASSGVHSALQHDSIMDSTEPEQNEAELEARRIAAEAANSLRESRKLARKSKIGVPTWTGKFGSAGKILNKQRFRDNASGVSSSSILQSIRAKRDLDTKKKERPDFNNEDNDRKLLIRRINDFMLVQNGYKADSQTILNSFKEINNIILMRSMLKQICKWDSKEKVWILKDEYVE</sequence>
<evidence type="ECO:0000256" key="11">
    <source>
        <dbReference type="SAM" id="Coils"/>
    </source>
</evidence>
<dbReference type="InterPro" id="IPR050496">
    <property type="entry name" value="SNF2_RAD54_helicase_repair"/>
</dbReference>
<evidence type="ECO:0000313" key="16">
    <source>
        <dbReference type="Proteomes" id="UP000000314"/>
    </source>
</evidence>
<dbReference type="GO" id="GO:0005524">
    <property type="term" value="F:ATP binding"/>
    <property type="evidence" value="ECO:0007669"/>
    <property type="project" value="InterPro"/>
</dbReference>
<keyword evidence="17" id="KW-0002">3D-structure</keyword>
<feature type="compositionally biased region" description="Basic and acidic residues" evidence="12">
    <location>
        <begin position="892"/>
        <end position="907"/>
    </location>
</feature>
<dbReference type="SMART" id="SM00487">
    <property type="entry name" value="DEXDc"/>
    <property type="match status" value="1"/>
</dbReference>
<evidence type="ECO:0000256" key="2">
    <source>
        <dbReference type="ARBA" id="ARBA00007025"/>
    </source>
</evidence>
<dbReference type="OrthoDB" id="413460at2759"/>
<dbReference type="InParanoid" id="C4R198"/>
<dbReference type="CDD" id="cd18000">
    <property type="entry name" value="DEXHc_ERCC6"/>
    <property type="match status" value="1"/>
</dbReference>
<dbReference type="InterPro" id="IPR038718">
    <property type="entry name" value="SNF2-like_sf"/>
</dbReference>
<comment type="subcellular location">
    <subcellularLocation>
        <location evidence="1">Nucleus</location>
    </subcellularLocation>
</comment>
<protein>
    <submittedName>
        <fullName evidence="15">Protein involved in transcription-coupled repair nucleotide excision repair of UV-induced DNA lesion</fullName>
    </submittedName>
</protein>
<dbReference type="RefSeq" id="XP_002491552.1">
    <property type="nucleotide sequence ID" value="XM_002491507.1"/>
</dbReference>
<dbReference type="FunCoup" id="C4R198">
    <property type="interactions" value="674"/>
</dbReference>
<evidence type="ECO:0007829" key="17">
    <source>
        <dbReference type="PDB" id="8HE5"/>
    </source>
</evidence>
<name>C4R198_KOMPG</name>
<dbReference type="Gene3D" id="3.40.50.10810">
    <property type="entry name" value="Tandem AAA-ATPase domain"/>
    <property type="match status" value="1"/>
</dbReference>
<dbReference type="InterPro" id="IPR049730">
    <property type="entry name" value="SNF2/RAD54-like_C"/>
</dbReference>
<dbReference type="InterPro" id="IPR001650">
    <property type="entry name" value="Helicase_C-like"/>
</dbReference>
<dbReference type="OMA" id="PTWTGQF"/>
<feature type="region of interest" description="Disordered" evidence="12">
    <location>
        <begin position="888"/>
        <end position="908"/>
    </location>
</feature>
<evidence type="ECO:0000256" key="7">
    <source>
        <dbReference type="ARBA" id="ARBA00022840"/>
    </source>
</evidence>
<reference evidence="15 16" key="1">
    <citation type="journal article" date="2009" name="Nat. Biotechnol.">
        <title>Genome sequence of the recombinant protein production host Pichia pastoris.</title>
        <authorList>
            <person name="De Schutter K."/>
            <person name="Lin Y.C."/>
            <person name="Tiels P."/>
            <person name="Van Hecke A."/>
            <person name="Glinka S."/>
            <person name="Weber-Lehmann J."/>
            <person name="Rouze P."/>
            <person name="Van de Peer Y."/>
            <person name="Callewaert N."/>
        </authorList>
    </citation>
    <scope>NUCLEOTIDE SEQUENCE [LARGE SCALE GENOMIC DNA]</scope>
    <source>
        <strain evidence="16">GS115 / ATCC 20864</strain>
    </source>
</reference>
<keyword evidence="4" id="KW-0227">DNA damage</keyword>
<gene>
    <name evidence="15" type="ordered locus">PAS_chr2-1_0629</name>
</gene>
<evidence type="ECO:0000256" key="1">
    <source>
        <dbReference type="ARBA" id="ARBA00004123"/>
    </source>
</evidence>
<dbReference type="CDD" id="cd18793">
    <property type="entry name" value="SF2_C_SNF"/>
    <property type="match status" value="1"/>
</dbReference>
<evidence type="ECO:0000256" key="10">
    <source>
        <dbReference type="ARBA" id="ARBA00023242"/>
    </source>
</evidence>
<dbReference type="Proteomes" id="UP000000314">
    <property type="component" value="Chromosome 2"/>
</dbReference>
<keyword evidence="10" id="KW-0539">Nucleus</keyword>
<evidence type="ECO:0000256" key="6">
    <source>
        <dbReference type="ARBA" id="ARBA00022806"/>
    </source>
</evidence>
<dbReference type="eggNOG" id="KOG0387">
    <property type="taxonomic scope" value="Eukaryota"/>
</dbReference>
<feature type="coiled-coil region" evidence="11">
    <location>
        <begin position="38"/>
        <end position="111"/>
    </location>
</feature>
<evidence type="ECO:0000313" key="15">
    <source>
        <dbReference type="EMBL" id="CAY69272.1"/>
    </source>
</evidence>
<evidence type="ECO:0000256" key="9">
    <source>
        <dbReference type="ARBA" id="ARBA00023204"/>
    </source>
</evidence>
<dbReference type="HOGENOM" id="CLU_000315_7_0_1"/>
<feature type="compositionally biased region" description="Basic and acidic residues" evidence="12">
    <location>
        <begin position="236"/>
        <end position="245"/>
    </location>
</feature>